<dbReference type="Proteomes" id="UP000198508">
    <property type="component" value="Unassembled WGS sequence"/>
</dbReference>
<gene>
    <name evidence="4" type="ORF">SAMN05216313_11229</name>
</gene>
<evidence type="ECO:0000256" key="1">
    <source>
        <dbReference type="SAM" id="Coils"/>
    </source>
</evidence>
<evidence type="ECO:0000313" key="5">
    <source>
        <dbReference type="Proteomes" id="UP000198508"/>
    </source>
</evidence>
<dbReference type="EMBL" id="FOIM01000012">
    <property type="protein sequence ID" value="SET71144.1"/>
    <property type="molecule type" value="Genomic_DNA"/>
</dbReference>
<feature type="domain" description="Phage tail tape measure protein" evidence="3">
    <location>
        <begin position="167"/>
        <end position="361"/>
    </location>
</feature>
<feature type="transmembrane region" description="Helical" evidence="2">
    <location>
        <begin position="466"/>
        <end position="486"/>
    </location>
</feature>
<proteinExistence type="predicted"/>
<keyword evidence="2" id="KW-0472">Membrane</keyword>
<dbReference type="STRING" id="460384.SAMN05216313_11229"/>
<feature type="transmembrane region" description="Helical" evidence="2">
    <location>
        <begin position="541"/>
        <end position="562"/>
    </location>
</feature>
<dbReference type="Pfam" id="PF10145">
    <property type="entry name" value="PhageMin_Tail"/>
    <property type="match status" value="1"/>
</dbReference>
<sequence>MENVLLAKGSETMANVQASIQMFNGTSPVLQNITNTMNIMVVSLGDVSKAYSQAFDTARINDNGRKLIETEAEITQVEEAVERVKDQDDKLNQEIAQGNKQVQKFKKTWEKISGALGKVGINIGLTDILSGANDKRVAGNTLQAQTGMKGDTLDTAKQSMENLYIDNVGASLDDVAKSMSTVYQLTGQTGTGLEQATRAGMLLRDTFGFDIAESMRAAETMGKQFGISGAQAYDLLVQGAQAGLDKNGKLLNTISENSAQFRKLGLDSTEMFNMLINGAQSGTFSVDKLGSTIKEFSTRATEDSKTTREGFEAIGLDADKMVAAFGSGGATAKQAFQQTVDAISKMDDPVKQNIAGVNLFGTMWKDLGAEGVMALTNLNGSAELTTQNLEGLNNVKYDDATSALGSLGRTVNMGLSGLVGGMVDTATRSISDFTTGLQGDFGQVQGIFGGIGFAAGMIGSFISSSWSIIEPILWGVIAALGVYYGIQMLTNGIEAISYGLHVALAAAQLTYAAVTGTLTAAKIAEISAKNGLNASMLACPITWIIIAIIALIAIFYAVIALINKIAGTSISATGLICGALAVAGAVIGNVFFGVLNVIIGIVIELYNLFATFANFFANIFNDPIGAILRLFMEMLDFVIGIVQTAAGLIDTVLGTDMAGALQGFRNNFADQVDEILGEQTVVVEKLNAEDYKMDRLKYSDSWNTGYEFGEGAGDKIKSTLDNFNLPFSGVGDNPTIPDMDDGIYNNTGDTAANTAAMADSMNIMDEDLKYMRDAAEQEIINRFTLADLKVNVSNNNKLTKKADFEDMGSFLSTFTGEFLAAAAEGGHI</sequence>
<evidence type="ECO:0000313" key="4">
    <source>
        <dbReference type="EMBL" id="SET71144.1"/>
    </source>
</evidence>
<reference evidence="5" key="1">
    <citation type="submission" date="2016-10" db="EMBL/GenBank/DDBJ databases">
        <authorList>
            <person name="Varghese N."/>
            <person name="Submissions S."/>
        </authorList>
    </citation>
    <scope>NUCLEOTIDE SEQUENCE [LARGE SCALE GENOMIC DNA]</scope>
    <source>
        <strain evidence="5">NLAE-zl-G277</strain>
    </source>
</reference>
<keyword evidence="2" id="KW-1133">Transmembrane helix</keyword>
<keyword evidence="2" id="KW-0812">Transmembrane</keyword>
<dbReference type="AlphaFoldDB" id="A0A1I0GL93"/>
<protein>
    <submittedName>
        <fullName evidence="4">Phage-related minor tail protein</fullName>
    </submittedName>
</protein>
<organism evidence="4 5">
    <name type="scientific">Enterocloster lavalensis</name>
    <dbReference type="NCBI Taxonomy" id="460384"/>
    <lineage>
        <taxon>Bacteria</taxon>
        <taxon>Bacillati</taxon>
        <taxon>Bacillota</taxon>
        <taxon>Clostridia</taxon>
        <taxon>Lachnospirales</taxon>
        <taxon>Lachnospiraceae</taxon>
        <taxon>Enterocloster</taxon>
    </lineage>
</organism>
<evidence type="ECO:0000259" key="3">
    <source>
        <dbReference type="Pfam" id="PF10145"/>
    </source>
</evidence>
<name>A0A1I0GL93_9FIRM</name>
<dbReference type="InterPro" id="IPR010090">
    <property type="entry name" value="Phage_tape_meas"/>
</dbReference>
<accession>A0A1I0GL93</accession>
<evidence type="ECO:0000256" key="2">
    <source>
        <dbReference type="SAM" id="Phobius"/>
    </source>
</evidence>
<feature type="transmembrane region" description="Helical" evidence="2">
    <location>
        <begin position="574"/>
        <end position="603"/>
    </location>
</feature>
<feature type="coiled-coil region" evidence="1">
    <location>
        <begin position="67"/>
        <end position="101"/>
    </location>
</feature>
<keyword evidence="5" id="KW-1185">Reference proteome</keyword>
<feature type="transmembrane region" description="Helical" evidence="2">
    <location>
        <begin position="498"/>
        <end position="521"/>
    </location>
</feature>
<keyword evidence="1" id="KW-0175">Coiled coil</keyword>